<evidence type="ECO:0000256" key="2">
    <source>
        <dbReference type="ARBA" id="ARBA00022679"/>
    </source>
</evidence>
<feature type="binding site" evidence="3">
    <location>
        <position position="274"/>
    </location>
    <ligand>
        <name>dimethylallyl diphosphate</name>
        <dbReference type="ChEBI" id="CHEBI:57623"/>
    </ligand>
</feature>
<dbReference type="InterPro" id="IPR017795">
    <property type="entry name" value="ABBA_NscD-like"/>
</dbReference>
<comment type="similarity">
    <text evidence="1">Belongs to the tryptophan dimethylallyltransferase family.</text>
</comment>
<dbReference type="Pfam" id="PF11991">
    <property type="entry name" value="Trp_DMAT"/>
    <property type="match status" value="1"/>
</dbReference>
<dbReference type="InterPro" id="IPR012148">
    <property type="entry name" value="ABBA_DMATS-like"/>
</dbReference>
<accession>F8P7H5</accession>
<dbReference type="OrthoDB" id="3354387at2759"/>
<gene>
    <name evidence="5" type="primary">ppt1.1</name>
    <name evidence="5" type="ORF">SERLADRAFT_476506</name>
</gene>
<sequence length="450" mass="51079">MLHSPLVALSPISPIRETFPAIWPPQQRKTQVQSVQVQSVYDILSKSLSFTNDGKFWWDTTGRMLASMFSLLGYDVHVQYFHMLFFHLRVRPYMGPRPNWQNQAEFKSYMTDDHTPIEVSWIVNPDGTATVRYAIEPIDLNSDNSKAAALQMVEELKPAIRNLNLEWFDILNDALVWHGNSNIAGAKHATQYFLGFDCAHTGNVTLKAYFLPEIKSVKTRVSKDELVSRALVALDHGLETPWKATVDYFDTLPSSIRPSVEIIATDCAAPKDSRIKVYVRTRSTKFSDLEGLMTLGGKLKGKVIEDAMSNLTSLWEMIMRVDTSAPDWKEQRLTPRLSVEANDNHITGGLLLYYELKPGCPLPFPKVYLPVRHYCSDDLAIAEGMEAYHRKKGGVFVDGYIRDVESIFGRHRSLSARTGIHTYVSLAIKKSDFEVTSYFNPEAYAPERFL</sequence>
<feature type="binding site" evidence="3">
    <location>
        <position position="278"/>
    </location>
    <ligand>
        <name>dimethylallyl diphosphate</name>
        <dbReference type="ChEBI" id="CHEBI:57623"/>
    </ligand>
</feature>
<reference evidence="5" key="1">
    <citation type="submission" date="2011-04" db="EMBL/GenBank/DDBJ databases">
        <title>Evolution of plant cell wall degrading machinery underlies the functional diversity of forest fungi.</title>
        <authorList>
            <consortium name="US DOE Joint Genome Institute (JGI-PGF)"/>
            <person name="Eastwood D.C."/>
            <person name="Floudas D."/>
            <person name="Binder M."/>
            <person name="Majcherczyk A."/>
            <person name="Schneider P."/>
            <person name="Aerts A."/>
            <person name="Asiegbu F.O."/>
            <person name="Baker S.E."/>
            <person name="Barry K."/>
            <person name="Bendiksby M."/>
            <person name="Blumentritt M."/>
            <person name="Coutinho P.M."/>
            <person name="Cullen D."/>
            <person name="Cullen D."/>
            <person name="Gathman A."/>
            <person name="Goodell B."/>
            <person name="Henrissat B."/>
            <person name="Ihrmark K."/>
            <person name="Kauserud H."/>
            <person name="Kohler A."/>
            <person name="LaButti K."/>
            <person name="Lapidus A."/>
            <person name="Lavin J.L."/>
            <person name="Lee Y.-H."/>
            <person name="Lindquist E."/>
            <person name="Lilly W."/>
            <person name="Lucas S."/>
            <person name="Morin E."/>
            <person name="Murat C."/>
            <person name="Oguiza J.A."/>
            <person name="Park J."/>
            <person name="Pisabarro A.G."/>
            <person name="Riley R."/>
            <person name="Rosling A."/>
            <person name="Salamov A."/>
            <person name="Schmidt O."/>
            <person name="Schmutz J."/>
            <person name="Skrede I."/>
            <person name="Stenlid J."/>
            <person name="Wiebenga A."/>
            <person name="Xie X."/>
            <person name="Kues U."/>
            <person name="Hibbett D.S."/>
            <person name="Hoffmeister D."/>
            <person name="Hogberg N."/>
            <person name="Martin F."/>
            <person name="Grigoriev I.V."/>
            <person name="Watkinson S.C."/>
        </authorList>
    </citation>
    <scope>NUCLEOTIDE SEQUENCE</scope>
    <source>
        <strain evidence="5">S7.9</strain>
    </source>
</reference>
<dbReference type="HOGENOM" id="CLU_037431_2_2_1"/>
<name>F8P7H5_SERL9</name>
<dbReference type="RefSeq" id="XP_007322389.1">
    <property type="nucleotide sequence ID" value="XM_007322327.1"/>
</dbReference>
<feature type="binding site" evidence="3">
    <location>
        <position position="276"/>
    </location>
    <ligand>
        <name>dimethylallyl diphosphate</name>
        <dbReference type="ChEBI" id="CHEBI:57623"/>
    </ligand>
</feature>
<dbReference type="RefSeq" id="XP_007322388.1">
    <property type="nucleotide sequence ID" value="XM_007322326.1"/>
</dbReference>
<feature type="binding site" evidence="3">
    <location>
        <position position="132"/>
    </location>
    <ligand>
        <name>dimethylallyl diphosphate</name>
        <dbReference type="ChEBI" id="CHEBI:57623"/>
    </ligand>
</feature>
<dbReference type="GO" id="GO:0016765">
    <property type="term" value="F:transferase activity, transferring alkyl or aryl (other than methyl) groups"/>
    <property type="evidence" value="ECO:0007669"/>
    <property type="project" value="InterPro"/>
</dbReference>
<dbReference type="PANTHER" id="PTHR40627:SF4">
    <property type="entry name" value="PRENYLTRANSFERASE ASQH1-RELATED"/>
    <property type="match status" value="1"/>
</dbReference>
<evidence type="ECO:0000313" key="5">
    <source>
        <dbReference type="EMBL" id="EGO21432.1"/>
    </source>
</evidence>
<dbReference type="InterPro" id="IPR033964">
    <property type="entry name" value="ABBA"/>
</dbReference>
<organism>
    <name type="scientific">Serpula lacrymans var. lacrymans (strain S7.9)</name>
    <name type="common">Dry rot fungus</name>
    <dbReference type="NCBI Taxonomy" id="578457"/>
    <lineage>
        <taxon>Eukaryota</taxon>
        <taxon>Fungi</taxon>
        <taxon>Dikarya</taxon>
        <taxon>Basidiomycota</taxon>
        <taxon>Agaricomycotina</taxon>
        <taxon>Agaricomycetes</taxon>
        <taxon>Agaricomycetidae</taxon>
        <taxon>Boletales</taxon>
        <taxon>Coniophorineae</taxon>
        <taxon>Serpulaceae</taxon>
        <taxon>Serpula</taxon>
    </lineage>
</organism>
<dbReference type="PANTHER" id="PTHR40627">
    <property type="entry name" value="INDOLE PRENYLTRANSFERASE TDIB-RELATED"/>
    <property type="match status" value="1"/>
</dbReference>
<dbReference type="AlphaFoldDB" id="F8P7H5"/>
<dbReference type="SFLD" id="SFLDG01162">
    <property type="entry name" value="I"/>
    <property type="match status" value="1"/>
</dbReference>
<feature type="binding site" evidence="3">
    <location>
        <position position="207"/>
    </location>
    <ligand>
        <name>dimethylallyl diphosphate</name>
        <dbReference type="ChEBI" id="CHEBI:57623"/>
    </ligand>
</feature>
<evidence type="ECO:0000256" key="3">
    <source>
        <dbReference type="PIRSR" id="PIRSR000509-1"/>
    </source>
</evidence>
<proteinExistence type="inferred from homology"/>
<dbReference type="GO" id="GO:0009820">
    <property type="term" value="P:alkaloid metabolic process"/>
    <property type="evidence" value="ECO:0007669"/>
    <property type="project" value="InterPro"/>
</dbReference>
<feature type="binding site" evidence="3">
    <location>
        <position position="368"/>
    </location>
    <ligand>
        <name>dimethylallyl diphosphate</name>
        <dbReference type="ChEBI" id="CHEBI:57623"/>
    </ligand>
</feature>
<dbReference type="EMBL" id="GL945439">
    <property type="protein sequence ID" value="EGO21432.1"/>
    <property type="molecule type" value="Genomic_DNA"/>
</dbReference>
<dbReference type="NCBIfam" id="TIGR03429">
    <property type="entry name" value="arom_pren_DMATS"/>
    <property type="match status" value="1"/>
</dbReference>
<dbReference type="KEGG" id="sla:SERLADRAFT_476506"/>
<feature type="binding site" evidence="3">
    <location>
        <position position="118"/>
    </location>
    <ligand>
        <name>L-tryptophan</name>
        <dbReference type="ChEBI" id="CHEBI:57912"/>
    </ligand>
</feature>
<dbReference type="GeneID" id="18820820"/>
<protein>
    <submittedName>
        <fullName evidence="4">Tryptophan dimethylallyl transferase variant 1</fullName>
    </submittedName>
    <submittedName>
        <fullName evidence="5">Tryptophan dimethylallyl transferase variant 2</fullName>
    </submittedName>
</protein>
<feature type="binding site" evidence="3">
    <location>
        <position position="209"/>
    </location>
    <ligand>
        <name>dimethylallyl diphosphate</name>
        <dbReference type="ChEBI" id="CHEBI:57623"/>
    </ligand>
</feature>
<evidence type="ECO:0000256" key="1">
    <source>
        <dbReference type="ARBA" id="ARBA00010209"/>
    </source>
</evidence>
<evidence type="ECO:0000313" key="4">
    <source>
        <dbReference type="EMBL" id="EGO21431.1"/>
    </source>
</evidence>
<dbReference type="PIRSF" id="PIRSF000509">
    <property type="entry name" value="Trp_DMAT"/>
    <property type="match status" value="1"/>
</dbReference>
<dbReference type="EMBL" id="GL945439">
    <property type="protein sequence ID" value="EGO21431.1"/>
    <property type="molecule type" value="Genomic_DNA"/>
</dbReference>
<dbReference type="Proteomes" id="UP000008064">
    <property type="component" value="Unassembled WGS sequence"/>
</dbReference>
<dbReference type="SFLD" id="SFLDS00036">
    <property type="entry name" value="Aromatic_Prenyltransferase"/>
    <property type="match status" value="1"/>
</dbReference>
<dbReference type="CDD" id="cd13929">
    <property type="entry name" value="PT-DMATS_CymD"/>
    <property type="match status" value="1"/>
</dbReference>
<keyword evidence="2 5" id="KW-0808">Transferase</keyword>